<name>A0ACC2N848_9HYME</name>
<sequence>MTWSTFTDEMYVGPVRLKSDVLPHKFECQPNRALQCLDYNRGAFKKLNQRRSVKEMILEQDQQRGLNKSPVKVSATSNVTTVKRTRNNLSIESSESEIDVNFSASERILLDSSYEDADVQDLVQLPGEDPQVASGNRPRALGKGSIIAEQIQQGTSQRLVPKETQKNIECLPFMVFKVLCPTSASICAMQRFKQQDRPLAKHANLLTLCPQISKASPAQANLAAGHCMFQAQVTPVLTWSEYKKCNTIKYIIACMRDGLIVFISKGYEGRISDMTLFETCGIMKILPEGCAVMADRGFKQIEEVLETKRVSSLRIHVERLIRRVREYDMLRPHSRLALKMLPIFNDIMYTACGLISLQNPIIKS</sequence>
<accession>A0ACC2N848</accession>
<evidence type="ECO:0000313" key="1">
    <source>
        <dbReference type="EMBL" id="KAJ8665820.1"/>
    </source>
</evidence>
<dbReference type="Proteomes" id="UP001239111">
    <property type="component" value="Chromosome 4"/>
</dbReference>
<evidence type="ECO:0000313" key="2">
    <source>
        <dbReference type="Proteomes" id="UP001239111"/>
    </source>
</evidence>
<protein>
    <submittedName>
        <fullName evidence="1">Uncharacterized protein</fullName>
    </submittedName>
</protein>
<comment type="caution">
    <text evidence="1">The sequence shown here is derived from an EMBL/GenBank/DDBJ whole genome shotgun (WGS) entry which is preliminary data.</text>
</comment>
<organism evidence="1 2">
    <name type="scientific">Eretmocerus hayati</name>
    <dbReference type="NCBI Taxonomy" id="131215"/>
    <lineage>
        <taxon>Eukaryota</taxon>
        <taxon>Metazoa</taxon>
        <taxon>Ecdysozoa</taxon>
        <taxon>Arthropoda</taxon>
        <taxon>Hexapoda</taxon>
        <taxon>Insecta</taxon>
        <taxon>Pterygota</taxon>
        <taxon>Neoptera</taxon>
        <taxon>Endopterygota</taxon>
        <taxon>Hymenoptera</taxon>
        <taxon>Apocrita</taxon>
        <taxon>Proctotrupomorpha</taxon>
        <taxon>Chalcidoidea</taxon>
        <taxon>Aphelinidae</taxon>
        <taxon>Aphelininae</taxon>
        <taxon>Eretmocerus</taxon>
    </lineage>
</organism>
<keyword evidence="2" id="KW-1185">Reference proteome</keyword>
<reference evidence="1" key="1">
    <citation type="submission" date="2023-04" db="EMBL/GenBank/DDBJ databases">
        <title>A chromosome-level genome assembly of the parasitoid wasp Eretmocerus hayati.</title>
        <authorList>
            <person name="Zhong Y."/>
            <person name="Liu S."/>
            <person name="Liu Y."/>
        </authorList>
    </citation>
    <scope>NUCLEOTIDE SEQUENCE</scope>
    <source>
        <strain evidence="1">ZJU_SS_LIU_2023</strain>
    </source>
</reference>
<proteinExistence type="predicted"/>
<gene>
    <name evidence="1" type="ORF">QAD02_007482</name>
</gene>
<dbReference type="EMBL" id="CM056744">
    <property type="protein sequence ID" value="KAJ8665820.1"/>
    <property type="molecule type" value="Genomic_DNA"/>
</dbReference>